<name>A0A381UDH4_9ZZZZ</name>
<dbReference type="AlphaFoldDB" id="A0A381UDH4"/>
<accession>A0A381UDH4</accession>
<evidence type="ECO:0000313" key="1">
    <source>
        <dbReference type="EMBL" id="SVA26014.1"/>
    </source>
</evidence>
<proteinExistence type="predicted"/>
<organism evidence="1">
    <name type="scientific">marine metagenome</name>
    <dbReference type="NCBI Taxonomy" id="408172"/>
    <lineage>
        <taxon>unclassified sequences</taxon>
        <taxon>metagenomes</taxon>
        <taxon>ecological metagenomes</taxon>
    </lineage>
</organism>
<sequence>MFIEVDVEECNNSPLGVNKIFQALDIPMPITKIVAPDRSGVEMDCFITGWSSDGICMAYAVLVEDSGEGRVLLVYGGNNGVRLKSTIKPASWNIEDQSQWGEPCLLLDQNIAIG</sequence>
<dbReference type="EMBL" id="UINC01006187">
    <property type="protein sequence ID" value="SVA26014.1"/>
    <property type="molecule type" value="Genomic_DNA"/>
</dbReference>
<reference evidence="1" key="1">
    <citation type="submission" date="2018-05" db="EMBL/GenBank/DDBJ databases">
        <authorList>
            <person name="Lanie J.A."/>
            <person name="Ng W.-L."/>
            <person name="Kazmierczak K.M."/>
            <person name="Andrzejewski T.M."/>
            <person name="Davidsen T.M."/>
            <person name="Wayne K.J."/>
            <person name="Tettelin H."/>
            <person name="Glass J.I."/>
            <person name="Rusch D."/>
            <person name="Podicherti R."/>
            <person name="Tsui H.-C.T."/>
            <person name="Winkler M.E."/>
        </authorList>
    </citation>
    <scope>NUCLEOTIDE SEQUENCE</scope>
</reference>
<gene>
    <name evidence="1" type="ORF">METZ01_LOCUS78868</name>
</gene>
<protein>
    <submittedName>
        <fullName evidence="1">Uncharacterized protein</fullName>
    </submittedName>
</protein>